<accession>A0A2L1JEI5</accession>
<sequence length="74" mass="8389">MASPGKSWVIFRASLIVPTLRVGIHPVTLCVTTLRADAERPGLHFHTERGNDRGITCDENFQTSLCRHVRPHRR</sequence>
<organism evidence="1 2">
    <name type="scientific">Pseudomonas palleroniana</name>
    <dbReference type="NCBI Taxonomy" id="191390"/>
    <lineage>
        <taxon>Bacteria</taxon>
        <taxon>Pseudomonadati</taxon>
        <taxon>Pseudomonadota</taxon>
        <taxon>Gammaproteobacteria</taxon>
        <taxon>Pseudomonadales</taxon>
        <taxon>Pseudomonadaceae</taxon>
        <taxon>Pseudomonas</taxon>
    </lineage>
</organism>
<dbReference type="EMBL" id="CP025494">
    <property type="protein sequence ID" value="AVE06889.1"/>
    <property type="molecule type" value="Genomic_DNA"/>
</dbReference>
<dbReference type="Proteomes" id="UP000237830">
    <property type="component" value="Chromosome"/>
</dbReference>
<evidence type="ECO:0000313" key="1">
    <source>
        <dbReference type="EMBL" id="AVE06889.1"/>
    </source>
</evidence>
<dbReference type="AlphaFoldDB" id="A0A2L1JEI5"/>
<proteinExistence type="predicted"/>
<reference evidence="1 2" key="1">
    <citation type="submission" date="2017-12" db="EMBL/GenBank/DDBJ databases">
        <title>Genome sequence of Pseudomonas palleroniana MAB3.</title>
        <authorList>
            <person name="Nascimento F.X."/>
        </authorList>
    </citation>
    <scope>NUCLEOTIDE SEQUENCE [LARGE SCALE GENOMIC DNA]</scope>
    <source>
        <strain evidence="1 2">MAB3</strain>
    </source>
</reference>
<evidence type="ECO:0000313" key="2">
    <source>
        <dbReference type="Proteomes" id="UP000237830"/>
    </source>
</evidence>
<name>A0A2L1JEI5_9PSED</name>
<protein>
    <submittedName>
        <fullName evidence="1">Uncharacterized protein</fullName>
    </submittedName>
</protein>
<gene>
    <name evidence="1" type="ORF">CYL20_20795</name>
</gene>